<gene>
    <name evidence="6" type="ORF">HK105_202850</name>
</gene>
<comment type="caution">
    <text evidence="6">The sequence shown here is derived from an EMBL/GenBank/DDBJ whole genome shotgun (WGS) entry which is preliminary data.</text>
</comment>
<keyword evidence="3" id="KW-0539">Nucleus</keyword>
<dbReference type="Proteomes" id="UP001527925">
    <property type="component" value="Unassembled WGS sequence"/>
</dbReference>
<dbReference type="EMBL" id="JADGIZ020000010">
    <property type="protein sequence ID" value="KAL2917565.1"/>
    <property type="molecule type" value="Genomic_DNA"/>
</dbReference>
<feature type="compositionally biased region" description="Polar residues" evidence="4">
    <location>
        <begin position="359"/>
        <end position="378"/>
    </location>
</feature>
<dbReference type="Pfam" id="PF01167">
    <property type="entry name" value="Tub"/>
    <property type="match status" value="1"/>
</dbReference>
<sequence length="922" mass="98878">MMSSDQLSKITDEHRSQVKTLKKELKAWEHKFVDDNGRKPDKQDIAGVPEMAKKYKYYAKLKAAVDKADTTLSAADMTTPTALTAQPAATTPSSTASRSGASSEQLVGNQIPPSRLSLPRPPADLQTKRASQKPRGTSNRRAESGLEQQSEPLKESTPRVSVGAEAVPHQPQPLQQPGTARAPSTKASILDKSYLISAATLSSTNSSVGGPADASSPLSHLAAQKKYNDAVAAPAQIAETQATRQRGKKTIASGAMTTADLGQSTNKFMRRIQQQQEINKTSQELPVVSDSMRSLQQGPEPKADEDEIDGMFANVPGYSVAGARLTDEDLLDGVDVSGMTAIQVQDFLNRRRQIMGIQKQPQQNSQSRNSLTTRSSSAVADATQGPPVAKHGFTAELQGSNDSTCDTGALPGRKSSSQDVSPGLGTSPLGRSDEETSPTVVTGDAIQPVTSNQANIPELASPTAQTPGGNVINVSKLPSIVTSNFFLRLQRDGVLRCRLTRRKNLLDKANPTYLLFNEVENKFLLSARKKLISKSVSFIISDSQEDISKDSPHYLAKLKANYKRNSFILTDARSANKQRDLACVNYSKNVLPRELQVVVSATEIDENAESGFSTDIMADLKSKSTNKLLFLKNKTPRWNEATQSHCLNFGGRVTQPSIKNMQLITDEDENYIVLQFGRCGPDLFTLDVRWPMTPVEAFAIALSTFEAYDKAAPKLFSPAVKTSGASSIESCPQMFGTQIFVFLCLVAAQAAAQGVAVAWMGGNATMMPSFGTVGVPSPSNWPPARMDHAMAADTAGNIWMFGGRSAGNASGGPLSYTYNTGIADLWKYTPNSGQWTWMSGVANISDPGVTESRGVASARNRPPARSFHSMWASSDGSVFIFGGHSVTQGPGNDLWKFAPAAATWTLVSGSSAAWPASSVGTL</sequence>
<evidence type="ECO:0000256" key="3">
    <source>
        <dbReference type="ARBA" id="ARBA00023242"/>
    </source>
</evidence>
<protein>
    <recommendedName>
        <fullName evidence="5">Tubby C-terminal domain-containing protein</fullName>
    </recommendedName>
</protein>
<comment type="subcellular location">
    <subcellularLocation>
        <location evidence="1">Nucleus</location>
    </subcellularLocation>
</comment>
<feature type="compositionally biased region" description="Low complexity" evidence="4">
    <location>
        <begin position="78"/>
        <end position="103"/>
    </location>
</feature>
<dbReference type="PANTHER" id="PTHR16517:SF7">
    <property type="entry name" value="PROTEIN KING TUBBY"/>
    <property type="match status" value="1"/>
</dbReference>
<evidence type="ECO:0000313" key="6">
    <source>
        <dbReference type="EMBL" id="KAL2917565.1"/>
    </source>
</evidence>
<dbReference type="InterPro" id="IPR000007">
    <property type="entry name" value="Tubby_C"/>
</dbReference>
<dbReference type="PANTHER" id="PTHR16517">
    <property type="entry name" value="TUBBY-RELATED"/>
    <property type="match status" value="1"/>
</dbReference>
<evidence type="ECO:0000256" key="4">
    <source>
        <dbReference type="SAM" id="MobiDB-lite"/>
    </source>
</evidence>
<dbReference type="Gene3D" id="2.120.10.80">
    <property type="entry name" value="Kelch-type beta propeller"/>
    <property type="match status" value="1"/>
</dbReference>
<evidence type="ECO:0000256" key="1">
    <source>
        <dbReference type="ARBA" id="ARBA00004123"/>
    </source>
</evidence>
<dbReference type="InterPro" id="IPR021110">
    <property type="entry name" value="DNA_rep_checkpnt_protein"/>
</dbReference>
<dbReference type="PRINTS" id="PR01573">
    <property type="entry name" value="SUPERTUBBY"/>
</dbReference>
<reference evidence="6 7" key="1">
    <citation type="submission" date="2023-09" db="EMBL/GenBank/DDBJ databases">
        <title>Pangenome analysis of Batrachochytrium dendrobatidis and related Chytrids.</title>
        <authorList>
            <person name="Yacoub M.N."/>
            <person name="Stajich J.E."/>
            <person name="James T.Y."/>
        </authorList>
    </citation>
    <scope>NUCLEOTIDE SEQUENCE [LARGE SCALE GENOMIC DNA]</scope>
    <source>
        <strain evidence="6 7">JEL0888</strain>
    </source>
</reference>
<evidence type="ECO:0000256" key="2">
    <source>
        <dbReference type="ARBA" id="ARBA00007129"/>
    </source>
</evidence>
<feature type="domain" description="Tubby C-terminal" evidence="5">
    <location>
        <begin position="490"/>
        <end position="706"/>
    </location>
</feature>
<comment type="similarity">
    <text evidence="2">Belongs to the TUB family.</text>
</comment>
<dbReference type="Gene3D" id="1.10.10.1460">
    <property type="match status" value="1"/>
</dbReference>
<accession>A0ABR4NDH6</accession>
<dbReference type="Gene3D" id="3.20.90.10">
    <property type="entry name" value="Tubby Protein, Chain A"/>
    <property type="match status" value="1"/>
</dbReference>
<name>A0ABR4NDH6_9FUNG</name>
<dbReference type="InterPro" id="IPR015915">
    <property type="entry name" value="Kelch-typ_b-propeller"/>
</dbReference>
<evidence type="ECO:0000313" key="7">
    <source>
        <dbReference type="Proteomes" id="UP001527925"/>
    </source>
</evidence>
<organism evidence="6 7">
    <name type="scientific">Polyrhizophydium stewartii</name>
    <dbReference type="NCBI Taxonomy" id="2732419"/>
    <lineage>
        <taxon>Eukaryota</taxon>
        <taxon>Fungi</taxon>
        <taxon>Fungi incertae sedis</taxon>
        <taxon>Chytridiomycota</taxon>
        <taxon>Chytridiomycota incertae sedis</taxon>
        <taxon>Chytridiomycetes</taxon>
        <taxon>Rhizophydiales</taxon>
        <taxon>Rhizophydiales incertae sedis</taxon>
        <taxon>Polyrhizophydium</taxon>
    </lineage>
</organism>
<feature type="region of interest" description="Disordered" evidence="4">
    <location>
        <begin position="283"/>
        <end position="306"/>
    </location>
</feature>
<feature type="region of interest" description="Disordered" evidence="4">
    <location>
        <begin position="77"/>
        <end position="186"/>
    </location>
</feature>
<feature type="region of interest" description="Disordered" evidence="4">
    <location>
        <begin position="357"/>
        <end position="438"/>
    </location>
</feature>
<dbReference type="InterPro" id="IPR025659">
    <property type="entry name" value="Tubby-like_C"/>
</dbReference>
<proteinExistence type="inferred from homology"/>
<evidence type="ECO:0000259" key="5">
    <source>
        <dbReference type="Pfam" id="PF01167"/>
    </source>
</evidence>
<keyword evidence="7" id="KW-1185">Reference proteome</keyword>
<dbReference type="Pfam" id="PF11719">
    <property type="entry name" value="Drc1-Sld2"/>
    <property type="match status" value="1"/>
</dbReference>
<dbReference type="CDD" id="cd22289">
    <property type="entry name" value="RecQL4_SLD2_NTD"/>
    <property type="match status" value="1"/>
</dbReference>
<dbReference type="SUPFAM" id="SSF117281">
    <property type="entry name" value="Kelch motif"/>
    <property type="match status" value="1"/>
</dbReference>
<feature type="compositionally biased region" description="Polar residues" evidence="4">
    <location>
        <begin position="397"/>
        <end position="406"/>
    </location>
</feature>
<dbReference type="SUPFAM" id="SSF54518">
    <property type="entry name" value="Tubby C-terminal domain-like"/>
    <property type="match status" value="1"/>
</dbReference>